<evidence type="ECO:0000256" key="4">
    <source>
        <dbReference type="ARBA" id="ARBA00022692"/>
    </source>
</evidence>
<keyword evidence="5 7" id="KW-1133">Transmembrane helix</keyword>
<dbReference type="GO" id="GO:0055085">
    <property type="term" value="P:transmembrane transport"/>
    <property type="evidence" value="ECO:0007669"/>
    <property type="project" value="InterPro"/>
</dbReference>
<dbReference type="KEGG" id="rue:DT065_03545"/>
<dbReference type="InterPro" id="IPR025966">
    <property type="entry name" value="OppC_N"/>
</dbReference>
<dbReference type="InterPro" id="IPR050366">
    <property type="entry name" value="BP-dependent_transpt_permease"/>
</dbReference>
<feature type="transmembrane region" description="Helical" evidence="7">
    <location>
        <begin position="233"/>
        <end position="256"/>
    </location>
</feature>
<dbReference type="PROSITE" id="PS50928">
    <property type="entry name" value="ABC_TM1"/>
    <property type="match status" value="1"/>
</dbReference>
<evidence type="ECO:0000313" key="10">
    <source>
        <dbReference type="Proteomes" id="UP000252100"/>
    </source>
</evidence>
<dbReference type="CDD" id="cd06261">
    <property type="entry name" value="TM_PBP2"/>
    <property type="match status" value="1"/>
</dbReference>
<dbReference type="InterPro" id="IPR000515">
    <property type="entry name" value="MetI-like"/>
</dbReference>
<dbReference type="EMBL" id="CP031092">
    <property type="protein sequence ID" value="AXF57848.1"/>
    <property type="molecule type" value="Genomic_DNA"/>
</dbReference>
<keyword evidence="3" id="KW-1003">Cell membrane</keyword>
<keyword evidence="10" id="KW-1185">Reference proteome</keyword>
<dbReference type="AlphaFoldDB" id="A0A345C3R7"/>
<comment type="similarity">
    <text evidence="7">Belongs to the binding-protein-dependent transport system permease family.</text>
</comment>
<evidence type="ECO:0000256" key="2">
    <source>
        <dbReference type="ARBA" id="ARBA00022448"/>
    </source>
</evidence>
<feature type="transmembrane region" description="Helical" evidence="7">
    <location>
        <begin position="188"/>
        <end position="213"/>
    </location>
</feature>
<feature type="transmembrane region" description="Helical" evidence="7">
    <location>
        <begin position="116"/>
        <end position="140"/>
    </location>
</feature>
<accession>A0A345C3R7</accession>
<feature type="transmembrane region" description="Helical" evidence="7">
    <location>
        <begin position="6"/>
        <end position="27"/>
    </location>
</feature>
<name>A0A345C3R7_9BACI</name>
<dbReference type="Gene3D" id="1.10.3720.10">
    <property type="entry name" value="MetI-like"/>
    <property type="match status" value="1"/>
</dbReference>
<organism evidence="9 10">
    <name type="scientific">Salicibibacter kimchii</name>
    <dbReference type="NCBI Taxonomy" id="2099786"/>
    <lineage>
        <taxon>Bacteria</taxon>
        <taxon>Bacillati</taxon>
        <taxon>Bacillota</taxon>
        <taxon>Bacilli</taxon>
        <taxon>Bacillales</taxon>
        <taxon>Bacillaceae</taxon>
        <taxon>Salicibibacter</taxon>
    </lineage>
</organism>
<proteinExistence type="inferred from homology"/>
<evidence type="ECO:0000256" key="1">
    <source>
        <dbReference type="ARBA" id="ARBA00004651"/>
    </source>
</evidence>
<dbReference type="PANTHER" id="PTHR43386:SF1">
    <property type="entry name" value="D,D-DIPEPTIDE TRANSPORT SYSTEM PERMEASE PROTEIN DDPC-RELATED"/>
    <property type="match status" value="1"/>
</dbReference>
<dbReference type="GO" id="GO:0005886">
    <property type="term" value="C:plasma membrane"/>
    <property type="evidence" value="ECO:0007669"/>
    <property type="project" value="UniProtKB-SubCell"/>
</dbReference>
<evidence type="ECO:0000256" key="6">
    <source>
        <dbReference type="ARBA" id="ARBA00023136"/>
    </source>
</evidence>
<dbReference type="Pfam" id="PF00528">
    <property type="entry name" value="BPD_transp_1"/>
    <property type="match status" value="1"/>
</dbReference>
<reference evidence="9 10" key="1">
    <citation type="journal article" date="2018" name="J. Microbiol.">
        <title>Salicibibacter kimchii gen. nov., sp. nov., a moderately halophilic and alkalitolerant bacterium in the family Bacillaceae, isolated from kimchi.</title>
        <authorList>
            <person name="Jang J.Y."/>
            <person name="Oh Y.J."/>
            <person name="Lim S.K."/>
            <person name="Park H.K."/>
            <person name="Lee C."/>
            <person name="Kim J.Y."/>
            <person name="Lee M.A."/>
            <person name="Choi H.J."/>
        </authorList>
    </citation>
    <scope>NUCLEOTIDE SEQUENCE [LARGE SCALE GENOMIC DNA]</scope>
    <source>
        <strain evidence="9 10">NKC1-1</strain>
    </source>
</reference>
<keyword evidence="2 7" id="KW-0813">Transport</keyword>
<gene>
    <name evidence="9" type="ORF">DT065_03545</name>
</gene>
<dbReference type="Proteomes" id="UP000252100">
    <property type="component" value="Chromosome"/>
</dbReference>
<sequence length="269" mass="29104">MKTQKIGFTALLLILLFIVMTILAPLITPFDPTSQNRDVFLNAPNLTHLMGTDDMGRDFFSRIIYGARISLTVGLATVVFSLILGVMLGVISGYFGGFLDMCIQRIMDAVLSIPSIILALFVAALLGPAIQNVIIALVIIETPRFARVVRGETLKIKEYDFIAASRSVGSSAIRIIWKHSIPNITAPIIVLASLTFGQAIIAEASLSFLGIGTPPPNPSWGLMLSDGNRYMETAPWLVIFPGLALSLLVLAFNLLGDALRDFLDPKVSS</sequence>
<feature type="domain" description="ABC transmembrane type-1" evidence="8">
    <location>
        <begin position="67"/>
        <end position="256"/>
    </location>
</feature>
<feature type="transmembrane region" description="Helical" evidence="7">
    <location>
        <begin position="69"/>
        <end position="96"/>
    </location>
</feature>
<dbReference type="InterPro" id="IPR035906">
    <property type="entry name" value="MetI-like_sf"/>
</dbReference>
<keyword evidence="4 7" id="KW-0812">Transmembrane</keyword>
<evidence type="ECO:0000256" key="7">
    <source>
        <dbReference type="RuleBase" id="RU363032"/>
    </source>
</evidence>
<evidence type="ECO:0000313" key="9">
    <source>
        <dbReference type="EMBL" id="AXF57848.1"/>
    </source>
</evidence>
<dbReference type="SUPFAM" id="SSF161098">
    <property type="entry name" value="MetI-like"/>
    <property type="match status" value="1"/>
</dbReference>
<evidence type="ECO:0000259" key="8">
    <source>
        <dbReference type="PROSITE" id="PS50928"/>
    </source>
</evidence>
<dbReference type="PANTHER" id="PTHR43386">
    <property type="entry name" value="OLIGOPEPTIDE TRANSPORT SYSTEM PERMEASE PROTEIN APPC"/>
    <property type="match status" value="1"/>
</dbReference>
<comment type="subcellular location">
    <subcellularLocation>
        <location evidence="1 7">Cell membrane</location>
        <topology evidence="1 7">Multi-pass membrane protein</topology>
    </subcellularLocation>
</comment>
<dbReference type="OrthoDB" id="9797472at2"/>
<dbReference type="Pfam" id="PF12911">
    <property type="entry name" value="OppC_N"/>
    <property type="match status" value="1"/>
</dbReference>
<protein>
    <submittedName>
        <fullName evidence="9">ABC transporter permease</fullName>
    </submittedName>
</protein>
<keyword evidence="6 7" id="KW-0472">Membrane</keyword>
<evidence type="ECO:0000256" key="3">
    <source>
        <dbReference type="ARBA" id="ARBA00022475"/>
    </source>
</evidence>
<evidence type="ECO:0000256" key="5">
    <source>
        <dbReference type="ARBA" id="ARBA00022989"/>
    </source>
</evidence>